<dbReference type="SUPFAM" id="SSF117396">
    <property type="entry name" value="TM1631-like"/>
    <property type="match status" value="1"/>
</dbReference>
<dbReference type="EMBL" id="QWGR01000004">
    <property type="protein sequence ID" value="RIJ48901.1"/>
    <property type="molecule type" value="Genomic_DNA"/>
</dbReference>
<evidence type="ECO:0000313" key="1">
    <source>
        <dbReference type="EMBL" id="RIJ48901.1"/>
    </source>
</evidence>
<accession>A0A399T3Y7</accession>
<dbReference type="InterPro" id="IPR002763">
    <property type="entry name" value="DUF72"/>
</dbReference>
<dbReference type="Gene3D" id="3.20.20.410">
    <property type="entry name" value="Protein of unknown function UPF0759"/>
    <property type="match status" value="1"/>
</dbReference>
<organism evidence="1 2">
    <name type="scientific">Maribellus luteus</name>
    <dbReference type="NCBI Taxonomy" id="2305463"/>
    <lineage>
        <taxon>Bacteria</taxon>
        <taxon>Pseudomonadati</taxon>
        <taxon>Bacteroidota</taxon>
        <taxon>Bacteroidia</taxon>
        <taxon>Marinilabiliales</taxon>
        <taxon>Prolixibacteraceae</taxon>
        <taxon>Maribellus</taxon>
    </lineage>
</organism>
<proteinExistence type="predicted"/>
<dbReference type="Pfam" id="PF01904">
    <property type="entry name" value="DUF72"/>
    <property type="match status" value="1"/>
</dbReference>
<dbReference type="PANTHER" id="PTHR30348:SF9">
    <property type="entry name" value="UPF0759 PROTEIN YECE"/>
    <property type="match status" value="1"/>
</dbReference>
<comment type="caution">
    <text evidence="1">The sequence shown here is derived from an EMBL/GenBank/DDBJ whole genome shotgun (WGS) entry which is preliminary data.</text>
</comment>
<gene>
    <name evidence="1" type="ORF">D1614_10285</name>
</gene>
<reference evidence="1 2" key="1">
    <citation type="submission" date="2018-08" db="EMBL/GenBank/DDBJ databases">
        <title>Pallidiluteibacterium maritimus gen. nov., sp. nov., isolated from coastal sediment.</title>
        <authorList>
            <person name="Zhou L.Y."/>
        </authorList>
    </citation>
    <scope>NUCLEOTIDE SEQUENCE [LARGE SCALE GENOMIC DNA]</scope>
    <source>
        <strain evidence="1 2">XSD2</strain>
    </source>
</reference>
<dbReference type="OrthoDB" id="9780310at2"/>
<keyword evidence="2" id="KW-1185">Reference proteome</keyword>
<protein>
    <submittedName>
        <fullName evidence="1">DUF72 domain-containing protein</fullName>
    </submittedName>
</protein>
<sequence length="293" mass="34128">MIFGHVDNPSLISFELPPDHNDTARVLTHAEQKKQPEVYVGCAKWNRTELKGFYPRGTKDELLYYSSQFNSIELNASFYGTPSIPQVTAWRDKTPDDFKFFPKITRIISHFKRLKDVHYLLDEFCLNISHFESKLGMVFLQLNDNFAHKDFNRLKDFIHMFPTGIQLAVELRHPAWFNDEAVAAELYALLEERKVANIIVDTAGRRDLLHMRLTSPTAFVRYVGANHPTDYTRLEDWIDRIENWVENGLENLYFFVHQNTEEESPQLAAHFIQKLNEKLGLSVRGPHVNGTLF</sequence>
<dbReference type="Proteomes" id="UP000265926">
    <property type="component" value="Unassembled WGS sequence"/>
</dbReference>
<dbReference type="PANTHER" id="PTHR30348">
    <property type="entry name" value="UNCHARACTERIZED PROTEIN YECE"/>
    <property type="match status" value="1"/>
</dbReference>
<dbReference type="RefSeq" id="WP_119437821.1">
    <property type="nucleotide sequence ID" value="NZ_QWGR01000004.1"/>
</dbReference>
<name>A0A399T3Y7_9BACT</name>
<evidence type="ECO:0000313" key="2">
    <source>
        <dbReference type="Proteomes" id="UP000265926"/>
    </source>
</evidence>
<dbReference type="InterPro" id="IPR036520">
    <property type="entry name" value="UPF0759_sf"/>
</dbReference>
<dbReference type="AlphaFoldDB" id="A0A399T3Y7"/>